<dbReference type="GO" id="GO:0046872">
    <property type="term" value="F:metal ion binding"/>
    <property type="evidence" value="ECO:0007669"/>
    <property type="project" value="UniProtKB-KW"/>
</dbReference>
<dbReference type="Gene3D" id="3.60.40.10">
    <property type="entry name" value="PPM-type phosphatase domain"/>
    <property type="match status" value="1"/>
</dbReference>
<keyword evidence="1" id="KW-0479">Metal-binding</keyword>
<dbReference type="PANTHER" id="PTHR13832:SF792">
    <property type="entry name" value="GM14286P"/>
    <property type="match status" value="1"/>
</dbReference>
<dbReference type="InterPro" id="IPR015655">
    <property type="entry name" value="PP2C"/>
</dbReference>
<keyword evidence="2 4" id="KW-0378">Hydrolase</keyword>
<keyword evidence="3 4" id="KW-0904">Protein phosphatase</keyword>
<dbReference type="PANTHER" id="PTHR13832">
    <property type="entry name" value="PROTEIN PHOSPHATASE 2C"/>
    <property type="match status" value="1"/>
</dbReference>
<dbReference type="Pfam" id="PF00481">
    <property type="entry name" value="PP2C"/>
    <property type="match status" value="1"/>
</dbReference>
<evidence type="ECO:0000256" key="2">
    <source>
        <dbReference type="ARBA" id="ARBA00022801"/>
    </source>
</evidence>
<evidence type="ECO:0000259" key="5">
    <source>
        <dbReference type="PROSITE" id="PS51746"/>
    </source>
</evidence>
<dbReference type="SUPFAM" id="SSF81606">
    <property type="entry name" value="PP2C-like"/>
    <property type="match status" value="1"/>
</dbReference>
<dbReference type="InterPro" id="IPR000222">
    <property type="entry name" value="PP2C_BS"/>
</dbReference>
<evidence type="ECO:0000313" key="6">
    <source>
        <dbReference type="EMBL" id="KAG5165898.1"/>
    </source>
</evidence>
<evidence type="ECO:0000256" key="4">
    <source>
        <dbReference type="RuleBase" id="RU003465"/>
    </source>
</evidence>
<reference evidence="6" key="1">
    <citation type="submission" date="2021-02" db="EMBL/GenBank/DDBJ databases">
        <title>Psilocybe cubensis genome.</title>
        <authorList>
            <person name="Mckernan K.J."/>
            <person name="Crawford S."/>
            <person name="Trippe A."/>
            <person name="Kane L.T."/>
            <person name="Mclaughlin S."/>
        </authorList>
    </citation>
    <scope>NUCLEOTIDE SEQUENCE [LARGE SCALE GENOMIC DNA]</scope>
    <source>
        <strain evidence="6">MGC-MH-2018</strain>
    </source>
</reference>
<dbReference type="EMBL" id="JAFIQS010000009">
    <property type="protein sequence ID" value="KAG5165898.1"/>
    <property type="molecule type" value="Genomic_DNA"/>
</dbReference>
<dbReference type="OrthoDB" id="420076at2759"/>
<protein>
    <recommendedName>
        <fullName evidence="5">PPM-type phosphatase domain-containing protein</fullName>
    </recommendedName>
</protein>
<dbReference type="SMART" id="SM00332">
    <property type="entry name" value="PP2Cc"/>
    <property type="match status" value="1"/>
</dbReference>
<name>A0A8H7XUG1_PSICU</name>
<dbReference type="InterPro" id="IPR001932">
    <property type="entry name" value="PPM-type_phosphatase-like_dom"/>
</dbReference>
<dbReference type="PROSITE" id="PS51746">
    <property type="entry name" value="PPM_2"/>
    <property type="match status" value="1"/>
</dbReference>
<dbReference type="AlphaFoldDB" id="A0A8H7XUG1"/>
<dbReference type="CDD" id="cd00143">
    <property type="entry name" value="PP2Cc"/>
    <property type="match status" value="1"/>
</dbReference>
<proteinExistence type="inferred from homology"/>
<organism evidence="6">
    <name type="scientific">Psilocybe cubensis</name>
    <name type="common">Psychedelic mushroom</name>
    <name type="synonym">Stropharia cubensis</name>
    <dbReference type="NCBI Taxonomy" id="181762"/>
    <lineage>
        <taxon>Eukaryota</taxon>
        <taxon>Fungi</taxon>
        <taxon>Dikarya</taxon>
        <taxon>Basidiomycota</taxon>
        <taxon>Agaricomycotina</taxon>
        <taxon>Agaricomycetes</taxon>
        <taxon>Agaricomycetidae</taxon>
        <taxon>Agaricales</taxon>
        <taxon>Agaricineae</taxon>
        <taxon>Strophariaceae</taxon>
        <taxon>Psilocybe</taxon>
    </lineage>
</organism>
<dbReference type="PROSITE" id="PS01032">
    <property type="entry name" value="PPM_1"/>
    <property type="match status" value="1"/>
</dbReference>
<comment type="similarity">
    <text evidence="4">Belongs to the PP2C family.</text>
</comment>
<accession>A0A8H7XUG1</accession>
<dbReference type="GO" id="GO:0004722">
    <property type="term" value="F:protein serine/threonine phosphatase activity"/>
    <property type="evidence" value="ECO:0007669"/>
    <property type="project" value="InterPro"/>
</dbReference>
<dbReference type="InterPro" id="IPR036457">
    <property type="entry name" value="PPM-type-like_dom_sf"/>
</dbReference>
<feature type="domain" description="PPM-type phosphatase" evidence="5">
    <location>
        <begin position="18"/>
        <end position="324"/>
    </location>
</feature>
<evidence type="ECO:0000256" key="3">
    <source>
        <dbReference type="ARBA" id="ARBA00022912"/>
    </source>
</evidence>
<sequence>MTVGQTIVPIFDLPEDLQIHVVQYQHTERPIEDRYSVNLSDDGRRLLIGVYDGHGGPETADHISQILPSRLLAHPSSQHAEQFELLDNSMISNFKKDHSIFRRRSSNWVHNAQLMKSGSAALVLDVDLSNLSASYANLGDCRLVLCDSNSSQKAVSFCTTDLNMNTPSERERLIQEHPKEDYLNVGGRLFGRLMCTRGFGDGYYKLPKGIFGSSLHRKYIDTISSIERKGKIPMNAQYASLFYAYKTPPYITAWPDTGNLQLKKGDVVILATDGLWDLVSTEDATRIVLQGMAEQENNLAKFLLEMVKATISIGDDVTILVYRA</sequence>
<gene>
    <name evidence="6" type="ORF">JR316_009484</name>
</gene>
<comment type="caution">
    <text evidence="6">The sequence shown here is derived from an EMBL/GenBank/DDBJ whole genome shotgun (WGS) entry which is preliminary data.</text>
</comment>
<evidence type="ECO:0000256" key="1">
    <source>
        <dbReference type="ARBA" id="ARBA00022723"/>
    </source>
</evidence>
<dbReference type="SMART" id="SM00331">
    <property type="entry name" value="PP2C_SIG"/>
    <property type="match status" value="1"/>
</dbReference>